<dbReference type="PANTHER" id="PTHR23055">
    <property type="entry name" value="CALCIUM BINDING PROTEINS"/>
    <property type="match status" value="1"/>
</dbReference>
<dbReference type="EMBL" id="JBHLZU010000001">
    <property type="protein sequence ID" value="MFB9902320.1"/>
    <property type="molecule type" value="Genomic_DNA"/>
</dbReference>
<feature type="domain" description="EF-hand" evidence="6">
    <location>
        <begin position="137"/>
        <end position="163"/>
    </location>
</feature>
<evidence type="ECO:0000313" key="8">
    <source>
        <dbReference type="Proteomes" id="UP001589693"/>
    </source>
</evidence>
<keyword evidence="4" id="KW-0677">Repeat</keyword>
<dbReference type="CDD" id="cd00051">
    <property type="entry name" value="EFh"/>
    <property type="match status" value="1"/>
</dbReference>
<dbReference type="Proteomes" id="UP001589693">
    <property type="component" value="Unassembled WGS sequence"/>
</dbReference>
<organism evidence="7 8">
    <name type="scientific">Allokutzneria oryzae</name>
    <dbReference type="NCBI Taxonomy" id="1378989"/>
    <lineage>
        <taxon>Bacteria</taxon>
        <taxon>Bacillati</taxon>
        <taxon>Actinomycetota</taxon>
        <taxon>Actinomycetes</taxon>
        <taxon>Pseudonocardiales</taxon>
        <taxon>Pseudonocardiaceae</taxon>
        <taxon>Allokutzneria</taxon>
    </lineage>
</organism>
<dbReference type="PANTHER" id="PTHR23055:SF178">
    <property type="entry name" value="NEUROCALCIN HOMOLOG"/>
    <property type="match status" value="1"/>
</dbReference>
<dbReference type="InterPro" id="IPR002048">
    <property type="entry name" value="EF_hand_dom"/>
</dbReference>
<evidence type="ECO:0000256" key="2">
    <source>
        <dbReference type="ARBA" id="ARBA00022707"/>
    </source>
</evidence>
<dbReference type="InterPro" id="IPR011992">
    <property type="entry name" value="EF-hand-dom_pair"/>
</dbReference>
<gene>
    <name evidence="7" type="ORF">ACFFQA_00080</name>
</gene>
<keyword evidence="8" id="KW-1185">Reference proteome</keyword>
<feature type="domain" description="EF-hand" evidence="6">
    <location>
        <begin position="94"/>
        <end position="129"/>
    </location>
</feature>
<name>A0ABV5ZN78_9PSEU</name>
<dbReference type="InterPro" id="IPR018247">
    <property type="entry name" value="EF_Hand_1_Ca_BS"/>
</dbReference>
<dbReference type="SUPFAM" id="SSF47473">
    <property type="entry name" value="EF-hand"/>
    <property type="match status" value="1"/>
</dbReference>
<comment type="caution">
    <text evidence="7">The sequence shown here is derived from an EMBL/GenBank/DDBJ whole genome shotgun (WGS) entry which is preliminary data.</text>
</comment>
<evidence type="ECO:0000256" key="3">
    <source>
        <dbReference type="ARBA" id="ARBA00022723"/>
    </source>
</evidence>
<keyword evidence="5" id="KW-0449">Lipoprotein</keyword>
<reference evidence="7 8" key="1">
    <citation type="submission" date="2024-09" db="EMBL/GenBank/DDBJ databases">
        <authorList>
            <person name="Sun Q."/>
            <person name="Mori K."/>
        </authorList>
    </citation>
    <scope>NUCLEOTIDE SEQUENCE [LARGE SCALE GENOMIC DNA]</scope>
    <source>
        <strain evidence="7 8">TBRC 7907</strain>
    </source>
</reference>
<dbReference type="PROSITE" id="PS50222">
    <property type="entry name" value="EF_HAND_2"/>
    <property type="match status" value="3"/>
</dbReference>
<evidence type="ECO:0000313" key="7">
    <source>
        <dbReference type="EMBL" id="MFB9902320.1"/>
    </source>
</evidence>
<dbReference type="InterPro" id="IPR028846">
    <property type="entry name" value="Recoverin"/>
</dbReference>
<evidence type="ECO:0000256" key="4">
    <source>
        <dbReference type="ARBA" id="ARBA00022737"/>
    </source>
</evidence>
<dbReference type="SMART" id="SM00054">
    <property type="entry name" value="EFh"/>
    <property type="match status" value="3"/>
</dbReference>
<dbReference type="Gene3D" id="1.10.238.10">
    <property type="entry name" value="EF-hand"/>
    <property type="match status" value="1"/>
</dbReference>
<feature type="domain" description="EF-hand" evidence="6">
    <location>
        <begin position="5"/>
        <end position="40"/>
    </location>
</feature>
<evidence type="ECO:0000256" key="1">
    <source>
        <dbReference type="ARBA" id="ARBA00006049"/>
    </source>
</evidence>
<sequence>MGTTLYQQRLEKDFERYDADHDGVIDQTDIHGVVQALCQAHNVPPGSPTWREVTTRANRLWQHLEGHLDDNGDKVISLEEWTAGYNHPGFVDEVALPLAEFAFRLGDRDGDGKLSLDEWMTSQTAFGVGQVEAIQNFHRLDENGDGYVTTDEHARAVRSFYSE</sequence>
<evidence type="ECO:0000256" key="5">
    <source>
        <dbReference type="ARBA" id="ARBA00023288"/>
    </source>
</evidence>
<proteinExistence type="inferred from homology"/>
<accession>A0ABV5ZN78</accession>
<comment type="similarity">
    <text evidence="1">Belongs to the recoverin family.</text>
</comment>
<keyword evidence="2" id="KW-0519">Myristate</keyword>
<evidence type="ECO:0000259" key="6">
    <source>
        <dbReference type="PROSITE" id="PS50222"/>
    </source>
</evidence>
<dbReference type="Pfam" id="PF13202">
    <property type="entry name" value="EF-hand_5"/>
    <property type="match status" value="3"/>
</dbReference>
<keyword evidence="3" id="KW-0479">Metal-binding</keyword>
<dbReference type="RefSeq" id="WP_377849408.1">
    <property type="nucleotide sequence ID" value="NZ_JBHLZU010000001.1"/>
</dbReference>
<dbReference type="PROSITE" id="PS00018">
    <property type="entry name" value="EF_HAND_1"/>
    <property type="match status" value="3"/>
</dbReference>
<protein>
    <submittedName>
        <fullName evidence="7">EF-hand domain-containing protein</fullName>
    </submittedName>
</protein>